<keyword evidence="2" id="KW-0677">Repeat</keyword>
<feature type="region of interest" description="Disordered" evidence="5">
    <location>
        <begin position="50"/>
        <end position="82"/>
    </location>
</feature>
<evidence type="ECO:0000256" key="2">
    <source>
        <dbReference type="ARBA" id="ARBA00022737"/>
    </source>
</evidence>
<dbReference type="GO" id="GO:0008270">
    <property type="term" value="F:zinc ion binding"/>
    <property type="evidence" value="ECO:0007669"/>
    <property type="project" value="UniProtKB-KW"/>
</dbReference>
<dbReference type="PROSITE" id="PS00028">
    <property type="entry name" value="ZINC_FINGER_C2H2_1"/>
    <property type="match status" value="12"/>
</dbReference>
<evidence type="ECO:0000256" key="3">
    <source>
        <dbReference type="ARBA" id="ARBA00022771"/>
    </source>
</evidence>
<protein>
    <recommendedName>
        <fullName evidence="6">C2H2-type domain-containing protein</fullName>
    </recommendedName>
</protein>
<feature type="domain" description="C2H2-type" evidence="6">
    <location>
        <begin position="204"/>
        <end position="235"/>
    </location>
</feature>
<keyword evidence="4" id="KW-0862">Zinc</keyword>
<feature type="domain" description="C2H2-type" evidence="6">
    <location>
        <begin position="178"/>
        <end position="206"/>
    </location>
</feature>
<accession>K1RA34</accession>
<dbReference type="SUPFAM" id="SSF57667">
    <property type="entry name" value="beta-beta-alpha zinc fingers"/>
    <property type="match status" value="9"/>
</dbReference>
<proteinExistence type="predicted"/>
<dbReference type="HOGENOM" id="CLU_347247_0_0_1"/>
<feature type="region of interest" description="Disordered" evidence="5">
    <location>
        <begin position="742"/>
        <end position="769"/>
    </location>
</feature>
<dbReference type="InParanoid" id="K1RA34"/>
<evidence type="ECO:0000256" key="5">
    <source>
        <dbReference type="SAM" id="MobiDB-lite"/>
    </source>
</evidence>
<dbReference type="InterPro" id="IPR013087">
    <property type="entry name" value="Znf_C2H2_type"/>
</dbReference>
<dbReference type="PROSITE" id="PS50157">
    <property type="entry name" value="ZINC_FINGER_C2H2_2"/>
    <property type="match status" value="13"/>
</dbReference>
<feature type="compositionally biased region" description="Basic and acidic residues" evidence="5">
    <location>
        <begin position="747"/>
        <end position="766"/>
    </location>
</feature>
<feature type="compositionally biased region" description="Basic and acidic residues" evidence="5">
    <location>
        <begin position="50"/>
        <end position="65"/>
    </location>
</feature>
<gene>
    <name evidence="7" type="ORF">CGI_10022942</name>
</gene>
<dbReference type="EMBL" id="JH819154">
    <property type="protein sequence ID" value="EKC40504.1"/>
    <property type="molecule type" value="Genomic_DNA"/>
</dbReference>
<evidence type="ECO:0000256" key="4">
    <source>
        <dbReference type="ARBA" id="ARBA00022833"/>
    </source>
</evidence>
<keyword evidence="1" id="KW-0479">Metal-binding</keyword>
<feature type="domain" description="C2H2-type" evidence="6">
    <location>
        <begin position="115"/>
        <end position="143"/>
    </location>
</feature>
<evidence type="ECO:0000256" key="1">
    <source>
        <dbReference type="ARBA" id="ARBA00022723"/>
    </source>
</evidence>
<dbReference type="PANTHER" id="PTHR24379">
    <property type="entry name" value="KRAB AND ZINC FINGER DOMAIN-CONTAINING"/>
    <property type="match status" value="1"/>
</dbReference>
<keyword evidence="3" id="KW-0863">Zinc-finger</keyword>
<organism evidence="7">
    <name type="scientific">Magallana gigas</name>
    <name type="common">Pacific oyster</name>
    <name type="synonym">Crassostrea gigas</name>
    <dbReference type="NCBI Taxonomy" id="29159"/>
    <lineage>
        <taxon>Eukaryota</taxon>
        <taxon>Metazoa</taxon>
        <taxon>Spiralia</taxon>
        <taxon>Lophotrochozoa</taxon>
        <taxon>Mollusca</taxon>
        <taxon>Bivalvia</taxon>
        <taxon>Autobranchia</taxon>
        <taxon>Pteriomorphia</taxon>
        <taxon>Ostreida</taxon>
        <taxon>Ostreoidea</taxon>
        <taxon>Ostreidae</taxon>
        <taxon>Magallana</taxon>
    </lineage>
</organism>
<feature type="domain" description="C2H2-type" evidence="6">
    <location>
        <begin position="271"/>
        <end position="298"/>
    </location>
</feature>
<dbReference type="Pfam" id="PF00096">
    <property type="entry name" value="zf-C2H2"/>
    <property type="match status" value="5"/>
</dbReference>
<name>K1RA34_MAGGI</name>
<evidence type="ECO:0000313" key="7">
    <source>
        <dbReference type="EMBL" id="EKC40504.1"/>
    </source>
</evidence>
<feature type="domain" description="C2H2-type" evidence="6">
    <location>
        <begin position="596"/>
        <end position="624"/>
    </location>
</feature>
<feature type="domain" description="C2H2-type" evidence="6">
    <location>
        <begin position="360"/>
        <end position="388"/>
    </location>
</feature>
<dbReference type="InterPro" id="IPR036236">
    <property type="entry name" value="Znf_C2H2_sf"/>
</dbReference>
<dbReference type="Gene3D" id="3.30.160.60">
    <property type="entry name" value="Classic Zinc Finger"/>
    <property type="match status" value="9"/>
</dbReference>
<feature type="domain" description="C2H2-type" evidence="6">
    <location>
        <begin position="625"/>
        <end position="649"/>
    </location>
</feature>
<sequence length="813" mass="93799">MSALVDQGLADSHNIMKKKAKYKKSRRSTSDRVSKPAVIAEIQTEIHCDDLDQQKQTDKNTDTVQDRGSQSINCHDDESEKEQASEIFKENKNKPQLKRKGRRGSIKQEKPSGLFVCGVCSSSFCNKRKLTFHIKRKHNQHKPIPESDLTCYLCYKTFAQRYNLMRHISRVHKKEKPYVCDRCEKRFSEKRAMVHHRLYQHSNHRCTLCGISFDNPEDFDKHQCCAVFIEGSEKPYGCKTCKKWFGNGSKLHLHVKTHSFMEGDSTMLTHYTCGICTEIFSNRGDFNEHIKIHKKDLQNVPPENPINEDTFIYQPEQIVVKKIDPENGMVLVECDVCGKTLSINSIQKHKKIHSGELNMSSCTICGKVLSNSHNLGRHMKIVHMKLKSFCCEICGKLFAEKRTMTSHMHSQHARNACRKCGISFQSKFSLQKHECLARFTQDTGTGKILYGCKKCEKTFIHKCKLRRHIEKHNNMKKSPEMVTARRKRLLEKYSSLIEEMDYVEGSQVESGNSQELEMNEQNVDWGEERVNNAEVRFDKNPINEDTFIYQPEQMVVKKIDHENGMVLVECDVCGKTLSITSIQQHKKIHSGELNMSSCSICGKVLSNSHNLERHMNTVHMNVKSFCCEFCGKLFAEKRTMTSHMHSQHARHACRNCGISFQSKFSLQKHECLAITQDTGTDKILYGCKKCEKTFIYKYKLRRHIEKHVNMVNSPKMVTARKKRLLEKYSSIIEEMDYAEGSLAESGKSQEQDMNEPKVDGGKERVNNAEGSLDSKGNVYFCEKCNSMFASFEDFSCHQMLHEDANDDTYEDFE</sequence>
<feature type="domain" description="C2H2-type" evidence="6">
    <location>
        <begin position="779"/>
        <end position="806"/>
    </location>
</feature>
<dbReference type="SMART" id="SM00355">
    <property type="entry name" value="ZnF_C2H2"/>
    <property type="match status" value="17"/>
</dbReference>
<feature type="domain" description="C2H2-type" evidence="6">
    <location>
        <begin position="389"/>
        <end position="413"/>
    </location>
</feature>
<dbReference type="PANTHER" id="PTHR24379:SF121">
    <property type="entry name" value="C2H2-TYPE DOMAIN-CONTAINING PROTEIN"/>
    <property type="match status" value="1"/>
</dbReference>
<evidence type="ECO:0000259" key="6">
    <source>
        <dbReference type="PROSITE" id="PS50157"/>
    </source>
</evidence>
<dbReference type="AlphaFoldDB" id="K1RA34"/>
<feature type="domain" description="C2H2-type" evidence="6">
    <location>
        <begin position="149"/>
        <end position="177"/>
    </location>
</feature>
<feature type="domain" description="C2H2-type" evidence="6">
    <location>
        <begin position="450"/>
        <end position="477"/>
    </location>
</feature>
<feature type="domain" description="C2H2-type" evidence="6">
    <location>
        <begin position="236"/>
        <end position="259"/>
    </location>
</feature>
<feature type="domain" description="C2H2-type" evidence="6">
    <location>
        <begin position="685"/>
        <end position="707"/>
    </location>
</feature>
<reference evidence="7" key="1">
    <citation type="journal article" date="2012" name="Nature">
        <title>The oyster genome reveals stress adaptation and complexity of shell formation.</title>
        <authorList>
            <person name="Zhang G."/>
            <person name="Fang X."/>
            <person name="Guo X."/>
            <person name="Li L."/>
            <person name="Luo R."/>
            <person name="Xu F."/>
            <person name="Yang P."/>
            <person name="Zhang L."/>
            <person name="Wang X."/>
            <person name="Qi H."/>
            <person name="Xiong Z."/>
            <person name="Que H."/>
            <person name="Xie Y."/>
            <person name="Holland P.W."/>
            <person name="Paps J."/>
            <person name="Zhu Y."/>
            <person name="Wu F."/>
            <person name="Chen Y."/>
            <person name="Wang J."/>
            <person name="Peng C."/>
            <person name="Meng J."/>
            <person name="Yang L."/>
            <person name="Liu J."/>
            <person name="Wen B."/>
            <person name="Zhang N."/>
            <person name="Huang Z."/>
            <person name="Zhu Q."/>
            <person name="Feng Y."/>
            <person name="Mount A."/>
            <person name="Hedgecock D."/>
            <person name="Xu Z."/>
            <person name="Liu Y."/>
            <person name="Domazet-Loso T."/>
            <person name="Du Y."/>
            <person name="Sun X."/>
            <person name="Zhang S."/>
            <person name="Liu B."/>
            <person name="Cheng P."/>
            <person name="Jiang X."/>
            <person name="Li J."/>
            <person name="Fan D."/>
            <person name="Wang W."/>
            <person name="Fu W."/>
            <person name="Wang T."/>
            <person name="Wang B."/>
            <person name="Zhang J."/>
            <person name="Peng Z."/>
            <person name="Li Y."/>
            <person name="Li N."/>
            <person name="Wang J."/>
            <person name="Chen M."/>
            <person name="He Y."/>
            <person name="Tan F."/>
            <person name="Song X."/>
            <person name="Zheng Q."/>
            <person name="Huang R."/>
            <person name="Yang H."/>
            <person name="Du X."/>
            <person name="Chen L."/>
            <person name="Yang M."/>
            <person name="Gaffney P.M."/>
            <person name="Wang S."/>
            <person name="Luo L."/>
            <person name="She Z."/>
            <person name="Ming Y."/>
            <person name="Huang W."/>
            <person name="Zhang S."/>
            <person name="Huang B."/>
            <person name="Zhang Y."/>
            <person name="Qu T."/>
            <person name="Ni P."/>
            <person name="Miao G."/>
            <person name="Wang J."/>
            <person name="Wang Q."/>
            <person name="Steinberg C.E."/>
            <person name="Wang H."/>
            <person name="Li N."/>
            <person name="Qian L."/>
            <person name="Zhang G."/>
            <person name="Li Y."/>
            <person name="Yang H."/>
            <person name="Liu X."/>
            <person name="Wang J."/>
            <person name="Yin Y."/>
            <person name="Wang J."/>
        </authorList>
    </citation>
    <scope>NUCLEOTIDE SEQUENCE [LARGE SCALE GENOMIC DNA]</scope>
    <source>
        <strain evidence="7">05x7-T-G4-1.051#20</strain>
    </source>
</reference>